<evidence type="ECO:0000256" key="5">
    <source>
        <dbReference type="ARBA" id="ARBA00022989"/>
    </source>
</evidence>
<dbReference type="GO" id="GO:0055085">
    <property type="term" value="P:transmembrane transport"/>
    <property type="evidence" value="ECO:0007669"/>
    <property type="project" value="InterPro"/>
</dbReference>
<protein>
    <submittedName>
        <fullName evidence="9">Aldouronate transport system permease protein</fullName>
    </submittedName>
</protein>
<dbReference type="Gene3D" id="1.10.3720.10">
    <property type="entry name" value="MetI-like"/>
    <property type="match status" value="1"/>
</dbReference>
<comment type="caution">
    <text evidence="9">The sequence shown here is derived from an EMBL/GenBank/DDBJ whole genome shotgun (WGS) entry which is preliminary data.</text>
</comment>
<keyword evidence="4 7" id="KW-0812">Transmembrane</keyword>
<dbReference type="EMBL" id="QGGY01000002">
    <property type="protein sequence ID" value="PWJ77984.1"/>
    <property type="molecule type" value="Genomic_DNA"/>
</dbReference>
<keyword evidence="3" id="KW-1003">Cell membrane</keyword>
<evidence type="ECO:0000313" key="9">
    <source>
        <dbReference type="EMBL" id="PWJ77984.1"/>
    </source>
</evidence>
<feature type="transmembrane region" description="Helical" evidence="7">
    <location>
        <begin position="163"/>
        <end position="186"/>
    </location>
</feature>
<dbReference type="PROSITE" id="PS50928">
    <property type="entry name" value="ABC_TM1"/>
    <property type="match status" value="1"/>
</dbReference>
<dbReference type="PANTHER" id="PTHR30193:SF44">
    <property type="entry name" value="LACTOSE TRANSPORT SYSTEM PERMEASE PROTEIN LACF"/>
    <property type="match status" value="1"/>
</dbReference>
<dbReference type="AlphaFoldDB" id="A0AB73T7Z8"/>
<evidence type="ECO:0000259" key="8">
    <source>
        <dbReference type="PROSITE" id="PS50928"/>
    </source>
</evidence>
<comment type="subcellular location">
    <subcellularLocation>
        <location evidence="1 7">Cell membrane</location>
        <topology evidence="1 7">Multi-pass membrane protein</topology>
    </subcellularLocation>
</comment>
<keyword evidence="6 7" id="KW-0472">Membrane</keyword>
<dbReference type="SUPFAM" id="SSF161098">
    <property type="entry name" value="MetI-like"/>
    <property type="match status" value="1"/>
</dbReference>
<evidence type="ECO:0000256" key="6">
    <source>
        <dbReference type="ARBA" id="ARBA00023136"/>
    </source>
</evidence>
<feature type="transmembrane region" description="Helical" evidence="7">
    <location>
        <begin position="112"/>
        <end position="131"/>
    </location>
</feature>
<feature type="transmembrane region" description="Helical" evidence="7">
    <location>
        <begin position="79"/>
        <end position="100"/>
    </location>
</feature>
<name>A0AB73T7Z8_9FIRM</name>
<organism evidence="9 10">
    <name type="scientific">Murimonas intestini</name>
    <dbReference type="NCBI Taxonomy" id="1337051"/>
    <lineage>
        <taxon>Bacteria</taxon>
        <taxon>Bacillati</taxon>
        <taxon>Bacillota</taxon>
        <taxon>Clostridia</taxon>
        <taxon>Lachnospirales</taxon>
        <taxon>Lachnospiraceae</taxon>
        <taxon>Murimonas</taxon>
    </lineage>
</organism>
<dbReference type="InterPro" id="IPR000515">
    <property type="entry name" value="MetI-like"/>
</dbReference>
<keyword evidence="5 7" id="KW-1133">Transmembrane helix</keyword>
<evidence type="ECO:0000256" key="4">
    <source>
        <dbReference type="ARBA" id="ARBA00022692"/>
    </source>
</evidence>
<dbReference type="Proteomes" id="UP000245412">
    <property type="component" value="Unassembled WGS sequence"/>
</dbReference>
<evidence type="ECO:0000256" key="2">
    <source>
        <dbReference type="ARBA" id="ARBA00022448"/>
    </source>
</evidence>
<sequence>MKKKSLAVQIKKYWPFYIMMLPALIYLFINNYMPMSGLVLAFKKYNVRDGIFGSPWIGLQNFEFLFATKDAWIITRNTILYNLAFIIAGTVSAIGLAVFLNDIVSKKRKKVYQTLVLLPYMISMVVVAYLANAFLSSDTGFINNYILEPLGLQPVSFYSETKYWPFILIFINIWKGVGYSCIMYLANLGGIDPGYYEAAALDGATRWQRFTKITLPCLKPTIITLTILSIGKMFYSDFGLFYQVPMQSGALFSVTQTIDTYVFYGLMKNGNIGMSAAAGFYQSMVGFILVLGTNAVIRRISRENAMF</sequence>
<keyword evidence="10" id="KW-1185">Reference proteome</keyword>
<feature type="transmembrane region" description="Helical" evidence="7">
    <location>
        <begin position="217"/>
        <end position="235"/>
    </location>
</feature>
<proteinExistence type="inferred from homology"/>
<evidence type="ECO:0000256" key="7">
    <source>
        <dbReference type="RuleBase" id="RU363032"/>
    </source>
</evidence>
<evidence type="ECO:0000256" key="3">
    <source>
        <dbReference type="ARBA" id="ARBA00022475"/>
    </source>
</evidence>
<evidence type="ECO:0000256" key="1">
    <source>
        <dbReference type="ARBA" id="ARBA00004651"/>
    </source>
</evidence>
<dbReference type="PANTHER" id="PTHR30193">
    <property type="entry name" value="ABC TRANSPORTER PERMEASE PROTEIN"/>
    <property type="match status" value="1"/>
</dbReference>
<dbReference type="GO" id="GO:0005886">
    <property type="term" value="C:plasma membrane"/>
    <property type="evidence" value="ECO:0007669"/>
    <property type="project" value="UniProtKB-SubCell"/>
</dbReference>
<feature type="domain" description="ABC transmembrane type-1" evidence="8">
    <location>
        <begin position="75"/>
        <end position="293"/>
    </location>
</feature>
<feature type="transmembrane region" description="Helical" evidence="7">
    <location>
        <begin position="272"/>
        <end position="297"/>
    </location>
</feature>
<dbReference type="InterPro" id="IPR035906">
    <property type="entry name" value="MetI-like_sf"/>
</dbReference>
<evidence type="ECO:0000313" key="10">
    <source>
        <dbReference type="Proteomes" id="UP000245412"/>
    </source>
</evidence>
<dbReference type="CDD" id="cd06261">
    <property type="entry name" value="TM_PBP2"/>
    <property type="match status" value="1"/>
</dbReference>
<gene>
    <name evidence="9" type="ORF">C7383_102117</name>
</gene>
<dbReference type="InterPro" id="IPR051393">
    <property type="entry name" value="ABC_transporter_permease"/>
</dbReference>
<comment type="similarity">
    <text evidence="7">Belongs to the binding-protein-dependent transport system permease family.</text>
</comment>
<feature type="transmembrane region" description="Helical" evidence="7">
    <location>
        <begin position="12"/>
        <end position="29"/>
    </location>
</feature>
<reference evidence="9 10" key="1">
    <citation type="submission" date="2018-05" db="EMBL/GenBank/DDBJ databases">
        <authorList>
            <person name="Goeker M."/>
            <person name="Huntemann M."/>
            <person name="Clum A."/>
            <person name="Pillay M."/>
            <person name="Palaniappan K."/>
            <person name="Varghese N."/>
            <person name="Mikhailova N."/>
            <person name="Stamatis D."/>
            <person name="Reddy T."/>
            <person name="Daum C."/>
            <person name="Shapiro N."/>
            <person name="Ivanova N."/>
            <person name="Kyrpides N."/>
            <person name="Woyke T."/>
        </authorList>
    </citation>
    <scope>NUCLEOTIDE SEQUENCE [LARGE SCALE GENOMIC DNA]</scope>
    <source>
        <strain evidence="9 10">DSM 26524</strain>
    </source>
</reference>
<accession>A0AB73T7Z8</accession>
<dbReference type="Pfam" id="PF00528">
    <property type="entry name" value="BPD_transp_1"/>
    <property type="match status" value="1"/>
</dbReference>
<dbReference type="RefSeq" id="WP_109624935.1">
    <property type="nucleotide sequence ID" value="NZ_CABJAT010000002.1"/>
</dbReference>
<keyword evidence="2 7" id="KW-0813">Transport</keyword>